<dbReference type="AlphaFoldDB" id="A0A238KTA7"/>
<keyword evidence="2" id="KW-1185">Reference proteome</keyword>
<dbReference type="Gene3D" id="3.40.190.10">
    <property type="entry name" value="Periplasmic binding protein-like II"/>
    <property type="match status" value="1"/>
</dbReference>
<name>A0A238KTA7_9RHOB</name>
<evidence type="ECO:0000313" key="2">
    <source>
        <dbReference type="Proteomes" id="UP000220836"/>
    </source>
</evidence>
<evidence type="ECO:0000313" key="1">
    <source>
        <dbReference type="EMBL" id="SMX46064.1"/>
    </source>
</evidence>
<proteinExistence type="predicted"/>
<protein>
    <submittedName>
        <fullName evidence="1">Uncharacterized protein</fullName>
    </submittedName>
</protein>
<sequence>MKVGYVNAGGGAKRIATILGNHTKIAMVGVTSETRNPKLSALFYCGEEPRSDLSESPTAKELGYDVVFASSLSGTAPKAPRRTWFRNWRVSLSR</sequence>
<dbReference type="Proteomes" id="UP000220836">
    <property type="component" value="Unassembled WGS sequence"/>
</dbReference>
<gene>
    <name evidence="1" type="ORF">PEV8663_03183</name>
</gene>
<organism evidence="1 2">
    <name type="scientific">Pelagimonas varians</name>
    <dbReference type="NCBI Taxonomy" id="696760"/>
    <lineage>
        <taxon>Bacteria</taxon>
        <taxon>Pseudomonadati</taxon>
        <taxon>Pseudomonadota</taxon>
        <taxon>Alphaproteobacteria</taxon>
        <taxon>Rhodobacterales</taxon>
        <taxon>Roseobacteraceae</taxon>
        <taxon>Pelagimonas</taxon>
    </lineage>
</organism>
<dbReference type="EMBL" id="FXYH01000012">
    <property type="protein sequence ID" value="SMX46064.1"/>
    <property type="molecule type" value="Genomic_DNA"/>
</dbReference>
<reference evidence="1 2" key="1">
    <citation type="submission" date="2017-05" db="EMBL/GenBank/DDBJ databases">
        <authorList>
            <person name="Song R."/>
            <person name="Chenine A.L."/>
            <person name="Ruprecht R.M."/>
        </authorList>
    </citation>
    <scope>NUCLEOTIDE SEQUENCE [LARGE SCALE GENOMIC DNA]</scope>
    <source>
        <strain evidence="1 2">CECT 8663</strain>
    </source>
</reference>
<accession>A0A238KTA7</accession>